<reference evidence="2 3" key="1">
    <citation type="submission" date="2021-07" db="EMBL/GenBank/DDBJ databases">
        <authorList>
            <person name="Palmer J.M."/>
        </authorList>
    </citation>
    <scope>NUCLEOTIDE SEQUENCE [LARGE SCALE GENOMIC DNA]</scope>
    <source>
        <strain evidence="2 3">AT_MEX2019</strain>
        <tissue evidence="2">Muscle</tissue>
    </source>
</reference>
<evidence type="ECO:0000313" key="3">
    <source>
        <dbReference type="Proteomes" id="UP001345963"/>
    </source>
</evidence>
<feature type="region of interest" description="Disordered" evidence="1">
    <location>
        <begin position="1"/>
        <end position="52"/>
    </location>
</feature>
<dbReference type="EMBL" id="JAHUTI010090153">
    <property type="protein sequence ID" value="MED6261476.1"/>
    <property type="molecule type" value="Genomic_DNA"/>
</dbReference>
<evidence type="ECO:0000313" key="2">
    <source>
        <dbReference type="EMBL" id="MED6261476.1"/>
    </source>
</evidence>
<feature type="region of interest" description="Disordered" evidence="1">
    <location>
        <begin position="96"/>
        <end position="115"/>
    </location>
</feature>
<accession>A0ABU7CFC4</accession>
<name>A0ABU7CFC4_9TELE</name>
<gene>
    <name evidence="2" type="ORF">ATANTOWER_005737</name>
</gene>
<dbReference type="Proteomes" id="UP001345963">
    <property type="component" value="Unassembled WGS sequence"/>
</dbReference>
<protein>
    <submittedName>
        <fullName evidence="2">Uncharacterized protein</fullName>
    </submittedName>
</protein>
<comment type="caution">
    <text evidence="2">The sequence shown here is derived from an EMBL/GenBank/DDBJ whole genome shotgun (WGS) entry which is preliminary data.</text>
</comment>
<proteinExistence type="predicted"/>
<organism evidence="2 3">
    <name type="scientific">Ataeniobius toweri</name>
    <dbReference type="NCBI Taxonomy" id="208326"/>
    <lineage>
        <taxon>Eukaryota</taxon>
        <taxon>Metazoa</taxon>
        <taxon>Chordata</taxon>
        <taxon>Craniata</taxon>
        <taxon>Vertebrata</taxon>
        <taxon>Euteleostomi</taxon>
        <taxon>Actinopterygii</taxon>
        <taxon>Neopterygii</taxon>
        <taxon>Teleostei</taxon>
        <taxon>Neoteleostei</taxon>
        <taxon>Acanthomorphata</taxon>
        <taxon>Ovalentaria</taxon>
        <taxon>Atherinomorphae</taxon>
        <taxon>Cyprinodontiformes</taxon>
        <taxon>Goodeidae</taxon>
        <taxon>Ataeniobius</taxon>
    </lineage>
</organism>
<evidence type="ECO:0000256" key="1">
    <source>
        <dbReference type="SAM" id="MobiDB-lite"/>
    </source>
</evidence>
<sequence length="115" mass="12438">MLDSPPDRTSQTDRTSRSHGLEEQRSVLPLCSRDDVGEQRQGALGQGTARPQVTRDDLLVQTLLAGDAVQRLWIQIQDGDGGGEGLRSEVPEMLLRGEAGGGRGGLMTRRKVSTK</sequence>
<keyword evidence="3" id="KW-1185">Reference proteome</keyword>
<feature type="compositionally biased region" description="Basic and acidic residues" evidence="1">
    <location>
        <begin position="10"/>
        <end position="25"/>
    </location>
</feature>